<dbReference type="InterPro" id="IPR001461">
    <property type="entry name" value="Aspartic_peptidase_A1"/>
</dbReference>
<comment type="similarity">
    <text evidence="1 4">Belongs to the peptidase A1 family.</text>
</comment>
<dbReference type="InterPro" id="IPR001969">
    <property type="entry name" value="Aspartic_peptidase_AS"/>
</dbReference>
<keyword evidence="5" id="KW-0812">Transmembrane</keyword>
<dbReference type="GO" id="GO:0006508">
    <property type="term" value="P:proteolysis"/>
    <property type="evidence" value="ECO:0007669"/>
    <property type="project" value="UniProtKB-KW"/>
</dbReference>
<keyword evidence="5" id="KW-1133">Transmembrane helix</keyword>
<evidence type="ECO:0000313" key="9">
    <source>
        <dbReference type="Proteomes" id="UP000298061"/>
    </source>
</evidence>
<evidence type="ECO:0000256" key="4">
    <source>
        <dbReference type="RuleBase" id="RU000454"/>
    </source>
</evidence>
<evidence type="ECO:0000256" key="2">
    <source>
        <dbReference type="ARBA" id="ARBA00022750"/>
    </source>
</evidence>
<protein>
    <recommendedName>
        <fullName evidence="7">Peptidase A1 domain-containing protein</fullName>
    </recommendedName>
</protein>
<feature type="active site" evidence="3">
    <location>
        <position position="93"/>
    </location>
</feature>
<keyword evidence="4" id="KW-0645">Protease</keyword>
<dbReference type="CDD" id="cd05471">
    <property type="entry name" value="pepsin_like"/>
    <property type="match status" value="1"/>
</dbReference>
<dbReference type="PROSITE" id="PS51767">
    <property type="entry name" value="PEPTIDASE_A1"/>
    <property type="match status" value="1"/>
</dbReference>
<keyword evidence="5" id="KW-0472">Membrane</keyword>
<keyword evidence="2 4" id="KW-0064">Aspartyl protease</keyword>
<dbReference type="PANTHER" id="PTHR47966">
    <property type="entry name" value="BETA-SITE APP-CLEAVING ENZYME, ISOFORM A-RELATED"/>
    <property type="match status" value="1"/>
</dbReference>
<feature type="chain" id="PRO_5021336740" description="Peptidase A1 domain-containing protein" evidence="6">
    <location>
        <begin position="20"/>
        <end position="579"/>
    </location>
</feature>
<keyword evidence="6" id="KW-0732">Signal</keyword>
<dbReference type="EMBL" id="SFCI01000666">
    <property type="protein sequence ID" value="TFY78513.1"/>
    <property type="molecule type" value="Genomic_DNA"/>
</dbReference>
<evidence type="ECO:0000256" key="6">
    <source>
        <dbReference type="SAM" id="SignalP"/>
    </source>
</evidence>
<gene>
    <name evidence="8" type="ORF">EWM64_g5503</name>
</gene>
<dbReference type="InterPro" id="IPR033121">
    <property type="entry name" value="PEPTIDASE_A1"/>
</dbReference>
<evidence type="ECO:0000259" key="7">
    <source>
        <dbReference type="PROSITE" id="PS51767"/>
    </source>
</evidence>
<organism evidence="8 9">
    <name type="scientific">Hericium alpestre</name>
    <dbReference type="NCBI Taxonomy" id="135208"/>
    <lineage>
        <taxon>Eukaryota</taxon>
        <taxon>Fungi</taxon>
        <taxon>Dikarya</taxon>
        <taxon>Basidiomycota</taxon>
        <taxon>Agaricomycotina</taxon>
        <taxon>Agaricomycetes</taxon>
        <taxon>Russulales</taxon>
        <taxon>Hericiaceae</taxon>
        <taxon>Hericium</taxon>
    </lineage>
</organism>
<sequence length="579" mass="61113">MKVHAYLAAVMLYATSVISVRIPVQKVRHSTLERRSGVGSISAASPSSHNRVLAATGGNGTNDKDSTNLHTINDMIYIANVTLGGNDYVVQLDTGSSDLWVKGPSSPLPNSSQTSIVQNLTYGIGWAYGHVAYTAAEFAGISIPKQAYLDTSSASNPALTYGTSGILGLGFTSLSTVDALVNKTGDSSGRSILYNLFNDNPSEPNSIAFSMQRSLDATDDIPGTFMIGEFDPDYTSVNNSKPISTFPVSSPRRWTVLLDALLNGNNVISVSSNVPNAPSNRAVVLIDSGTSYSYAPTSVCQAIYGNIPGASFDSSTGFWNVPCNVEVDLALQFAGQVFPLHPLDITPASLTSAGSCIGSFVPQDTSSVAAGNFDWILGDNFLRSVYSVYDFGDFDASGNMGNPYIKLLSLVNPNDASADFADKRGSTAKNNITYNAADSTPASPDSSTISLSNDVVDTIHKVSAYFPAILAIMALNALVLLVLVGAGVWYMCRKQRGGARSRKNKGRSTPMPLGPLSATGSYSGGAYADPEPAQHVYEPVSMAFTDDTFVPPSPAFAYEGSKLRAGKTMSMVERPNSVA</sequence>
<name>A0A4Y9ZWU7_9AGAM</name>
<reference evidence="8 9" key="1">
    <citation type="submission" date="2019-02" db="EMBL/GenBank/DDBJ databases">
        <title>Genome sequencing of the rare red list fungi Hericium alpestre (H. flagellum).</title>
        <authorList>
            <person name="Buettner E."/>
            <person name="Kellner H."/>
        </authorList>
    </citation>
    <scope>NUCLEOTIDE SEQUENCE [LARGE SCALE GENOMIC DNA]</scope>
    <source>
        <strain evidence="8 9">DSM 108284</strain>
    </source>
</reference>
<dbReference type="Proteomes" id="UP000298061">
    <property type="component" value="Unassembled WGS sequence"/>
</dbReference>
<keyword evidence="9" id="KW-1185">Reference proteome</keyword>
<dbReference type="SUPFAM" id="SSF50630">
    <property type="entry name" value="Acid proteases"/>
    <property type="match status" value="1"/>
</dbReference>
<accession>A0A4Y9ZWU7</accession>
<dbReference type="InterPro" id="IPR034164">
    <property type="entry name" value="Pepsin-like_dom"/>
</dbReference>
<dbReference type="InterPro" id="IPR021109">
    <property type="entry name" value="Peptidase_aspartic_dom_sf"/>
</dbReference>
<dbReference type="PROSITE" id="PS00141">
    <property type="entry name" value="ASP_PROTEASE"/>
    <property type="match status" value="1"/>
</dbReference>
<keyword evidence="4" id="KW-0378">Hydrolase</keyword>
<evidence type="ECO:0000256" key="5">
    <source>
        <dbReference type="SAM" id="Phobius"/>
    </source>
</evidence>
<evidence type="ECO:0000256" key="3">
    <source>
        <dbReference type="PIRSR" id="PIRSR601461-1"/>
    </source>
</evidence>
<dbReference type="PANTHER" id="PTHR47966:SF57">
    <property type="entry name" value="PEPTIDASE A1 DOMAIN-CONTAINING PROTEIN"/>
    <property type="match status" value="1"/>
</dbReference>
<dbReference type="Gene3D" id="2.40.70.10">
    <property type="entry name" value="Acid Proteases"/>
    <property type="match status" value="2"/>
</dbReference>
<feature type="active site" evidence="3">
    <location>
        <position position="287"/>
    </location>
</feature>
<dbReference type="GO" id="GO:0004190">
    <property type="term" value="F:aspartic-type endopeptidase activity"/>
    <property type="evidence" value="ECO:0007669"/>
    <property type="project" value="UniProtKB-KW"/>
</dbReference>
<evidence type="ECO:0000256" key="1">
    <source>
        <dbReference type="ARBA" id="ARBA00007447"/>
    </source>
</evidence>
<evidence type="ECO:0000313" key="8">
    <source>
        <dbReference type="EMBL" id="TFY78513.1"/>
    </source>
</evidence>
<feature type="domain" description="Peptidase A1" evidence="7">
    <location>
        <begin position="77"/>
        <end position="399"/>
    </location>
</feature>
<dbReference type="AlphaFoldDB" id="A0A4Y9ZWU7"/>
<dbReference type="OrthoDB" id="2747330at2759"/>
<dbReference type="Pfam" id="PF00026">
    <property type="entry name" value="Asp"/>
    <property type="match status" value="1"/>
</dbReference>
<dbReference type="STRING" id="135208.A0A4Y9ZWU7"/>
<feature type="transmembrane region" description="Helical" evidence="5">
    <location>
        <begin position="465"/>
        <end position="492"/>
    </location>
</feature>
<dbReference type="PRINTS" id="PR00792">
    <property type="entry name" value="PEPSIN"/>
</dbReference>
<feature type="signal peptide" evidence="6">
    <location>
        <begin position="1"/>
        <end position="19"/>
    </location>
</feature>
<proteinExistence type="inferred from homology"/>
<comment type="caution">
    <text evidence="8">The sequence shown here is derived from an EMBL/GenBank/DDBJ whole genome shotgun (WGS) entry which is preliminary data.</text>
</comment>